<dbReference type="Gene3D" id="3.90.228.10">
    <property type="match status" value="1"/>
</dbReference>
<dbReference type="Gene3D" id="1.20.142.10">
    <property type="entry name" value="Poly(ADP-ribose) polymerase, regulatory domain"/>
    <property type="match status" value="1"/>
</dbReference>
<evidence type="ECO:0000256" key="2">
    <source>
        <dbReference type="ARBA" id="ARBA00022676"/>
    </source>
</evidence>
<dbReference type="InterPro" id="IPR050800">
    <property type="entry name" value="ARTD/PARP"/>
</dbReference>
<dbReference type="FunFam" id="3.90.228.10:FF:000002">
    <property type="entry name" value="Poly [ADP-ribose] polymerase"/>
    <property type="match status" value="1"/>
</dbReference>
<evidence type="ECO:0000256" key="8">
    <source>
        <dbReference type="ARBA" id="ARBA00024347"/>
    </source>
</evidence>
<proteinExistence type="inferred from homology"/>
<comment type="similarity">
    <text evidence="8">Belongs to the ARTD/PARP family.</text>
</comment>
<evidence type="ECO:0000256" key="1">
    <source>
        <dbReference type="ARBA" id="ARBA00004123"/>
    </source>
</evidence>
<comment type="subcellular location">
    <subcellularLocation>
        <location evidence="1">Nucleus</location>
    </subcellularLocation>
</comment>
<feature type="domain" description="PARP alpha-helical" evidence="12">
    <location>
        <begin position="1"/>
        <end position="92"/>
    </location>
</feature>
<dbReference type="CDD" id="cd01437">
    <property type="entry name" value="parp_like"/>
    <property type="match status" value="1"/>
</dbReference>
<keyword evidence="2 10" id="KW-0328">Glycosyltransferase</keyword>
<feature type="domain" description="PARP catalytic" evidence="11">
    <location>
        <begin position="104"/>
        <end position="301"/>
    </location>
</feature>
<dbReference type="GO" id="GO:0003950">
    <property type="term" value="F:NAD+ poly-ADP-ribosyltransferase activity"/>
    <property type="evidence" value="ECO:0007669"/>
    <property type="project" value="UniProtKB-UniRule"/>
</dbReference>
<dbReference type="InterPro" id="IPR036616">
    <property type="entry name" value="Poly(ADP-ribose)pol_reg_dom_sf"/>
</dbReference>
<dbReference type="GO" id="GO:0005730">
    <property type="term" value="C:nucleolus"/>
    <property type="evidence" value="ECO:0007669"/>
    <property type="project" value="TreeGrafter"/>
</dbReference>
<dbReference type="SUPFAM" id="SSF47587">
    <property type="entry name" value="Domain of poly(ADP-ribose) polymerase"/>
    <property type="match status" value="1"/>
</dbReference>
<keyword evidence="7" id="KW-0539">Nucleus</keyword>
<evidence type="ECO:0000256" key="9">
    <source>
        <dbReference type="ARBA" id="ARBA00033987"/>
    </source>
</evidence>
<dbReference type="PANTHER" id="PTHR10459:SF60">
    <property type="entry name" value="POLY [ADP-RIBOSE] POLYMERASE 2"/>
    <property type="match status" value="1"/>
</dbReference>
<dbReference type="EC" id="2.4.2.-" evidence="10"/>
<evidence type="ECO:0000256" key="4">
    <source>
        <dbReference type="ARBA" id="ARBA00022695"/>
    </source>
</evidence>
<evidence type="ECO:0000256" key="3">
    <source>
        <dbReference type="ARBA" id="ARBA00022679"/>
    </source>
</evidence>
<evidence type="ECO:0000256" key="10">
    <source>
        <dbReference type="RuleBase" id="RU362114"/>
    </source>
</evidence>
<name>A0A0M3KB07_ANISI</name>
<dbReference type="GO" id="GO:0070212">
    <property type="term" value="P:protein poly-ADP-ribosylation"/>
    <property type="evidence" value="ECO:0007669"/>
    <property type="project" value="TreeGrafter"/>
</dbReference>
<dbReference type="Pfam" id="PF00644">
    <property type="entry name" value="PARP"/>
    <property type="match status" value="1"/>
</dbReference>
<accession>A0A0M3KB07</accession>
<protein>
    <recommendedName>
        <fullName evidence="10">Poly [ADP-ribose] polymerase</fullName>
        <shortName evidence="10">PARP</shortName>
        <ecNumber evidence="10">2.4.2.-</ecNumber>
    </recommendedName>
</protein>
<dbReference type="PROSITE" id="PS51059">
    <property type="entry name" value="PARP_CATALYTIC"/>
    <property type="match status" value="1"/>
</dbReference>
<dbReference type="GO" id="GO:0006302">
    <property type="term" value="P:double-strand break repair"/>
    <property type="evidence" value="ECO:0007669"/>
    <property type="project" value="TreeGrafter"/>
</dbReference>
<dbReference type="Pfam" id="PF02877">
    <property type="entry name" value="PARP_reg"/>
    <property type="match status" value="1"/>
</dbReference>
<keyword evidence="5" id="KW-0013">ADP-ribosylation</keyword>
<dbReference type="PANTHER" id="PTHR10459">
    <property type="entry name" value="DNA LIGASE"/>
    <property type="match status" value="1"/>
</dbReference>
<dbReference type="PROSITE" id="PS51060">
    <property type="entry name" value="PARP_ALPHA_HD"/>
    <property type="match status" value="1"/>
</dbReference>
<dbReference type="SUPFAM" id="SSF56399">
    <property type="entry name" value="ADP-ribosylation"/>
    <property type="match status" value="1"/>
</dbReference>
<keyword evidence="6 10" id="KW-0520">NAD</keyword>
<evidence type="ECO:0000256" key="6">
    <source>
        <dbReference type="ARBA" id="ARBA00023027"/>
    </source>
</evidence>
<sequence length="301" mass="34257">LDKMPLGRLSKRQIDDAYKVLSELQNVRFSCDTPTDATSDHYLDATNRFYTYVPQNFGMVAPPILNTKEKITEKSKLLDELAEIAIAYSLMKSDFVEGGDATKSQLDLYYEKLHAEMEVVDHESEEFKRISEYVKNTHAPTHNQYNLEIMDLIRVHREGEKERFRRDLHNRQLLWHGSRTTNYAGILSQGLRIAPPEAPVTGYMFGKGVYFADMVSKSANYCYAMNKEGLLLLCDVALGEMQEETQAKCITKLKKGKHSCKGVGRTIPDPEGAYVTEEGVTIPMGKPIKTKRKDLSLLYNE</sequence>
<evidence type="ECO:0000256" key="5">
    <source>
        <dbReference type="ARBA" id="ARBA00022765"/>
    </source>
</evidence>
<evidence type="ECO:0000256" key="7">
    <source>
        <dbReference type="ARBA" id="ARBA00023242"/>
    </source>
</evidence>
<evidence type="ECO:0000259" key="11">
    <source>
        <dbReference type="PROSITE" id="PS51059"/>
    </source>
</evidence>
<dbReference type="InterPro" id="IPR012317">
    <property type="entry name" value="Poly(ADP-ribose)pol_cat_dom"/>
</dbReference>
<dbReference type="GO" id="GO:1990404">
    <property type="term" value="F:NAD+-protein mono-ADP-ribosyltransferase activity"/>
    <property type="evidence" value="ECO:0007669"/>
    <property type="project" value="TreeGrafter"/>
</dbReference>
<keyword evidence="3 10" id="KW-0808">Transferase</keyword>
<dbReference type="AlphaFoldDB" id="A0A0M3KB07"/>
<reference evidence="13" key="1">
    <citation type="submission" date="2017-02" db="UniProtKB">
        <authorList>
            <consortium name="WormBaseParasite"/>
        </authorList>
    </citation>
    <scope>IDENTIFICATION</scope>
</reference>
<organism evidence="13">
    <name type="scientific">Anisakis simplex</name>
    <name type="common">Herring worm</name>
    <dbReference type="NCBI Taxonomy" id="6269"/>
    <lineage>
        <taxon>Eukaryota</taxon>
        <taxon>Metazoa</taxon>
        <taxon>Ecdysozoa</taxon>
        <taxon>Nematoda</taxon>
        <taxon>Chromadorea</taxon>
        <taxon>Rhabditida</taxon>
        <taxon>Spirurina</taxon>
        <taxon>Ascaridomorpha</taxon>
        <taxon>Ascaridoidea</taxon>
        <taxon>Anisakidae</taxon>
        <taxon>Anisakis</taxon>
        <taxon>Anisakis simplex complex</taxon>
    </lineage>
</organism>
<comment type="catalytic activity">
    <reaction evidence="9">
        <text>NAD(+) + (ADP-D-ribosyl)n-acceptor = nicotinamide + (ADP-D-ribosyl)n+1-acceptor + H(+).</text>
        <dbReference type="EC" id="2.4.2.30"/>
    </reaction>
</comment>
<dbReference type="WBParaSite" id="ASIM_0001815301-mRNA-1">
    <property type="protein sequence ID" value="ASIM_0001815301-mRNA-1"/>
    <property type="gene ID" value="ASIM_0001815301"/>
</dbReference>
<dbReference type="InterPro" id="IPR004102">
    <property type="entry name" value="Poly(ADP-ribose)pol_reg_dom"/>
</dbReference>
<dbReference type="GO" id="GO:0016779">
    <property type="term" value="F:nucleotidyltransferase activity"/>
    <property type="evidence" value="ECO:0007669"/>
    <property type="project" value="UniProtKB-KW"/>
</dbReference>
<evidence type="ECO:0000259" key="12">
    <source>
        <dbReference type="PROSITE" id="PS51060"/>
    </source>
</evidence>
<evidence type="ECO:0000313" key="13">
    <source>
        <dbReference type="WBParaSite" id="ASIM_0001815301-mRNA-1"/>
    </source>
</evidence>
<keyword evidence="4" id="KW-0548">Nucleotidyltransferase</keyword>